<keyword evidence="2" id="KW-0496">Mitochondrion</keyword>
<keyword evidence="1" id="KW-0812">Transmembrane</keyword>
<name>A0A101LZS2_PICGL</name>
<feature type="transmembrane region" description="Helical" evidence="1">
    <location>
        <begin position="26"/>
        <end position="42"/>
    </location>
</feature>
<evidence type="ECO:0000313" key="2">
    <source>
        <dbReference type="EMBL" id="KUM48394.1"/>
    </source>
</evidence>
<organism evidence="2">
    <name type="scientific">Picea glauca</name>
    <name type="common">White spruce</name>
    <name type="synonym">Pinus glauca</name>
    <dbReference type="NCBI Taxonomy" id="3330"/>
    <lineage>
        <taxon>Eukaryota</taxon>
        <taxon>Viridiplantae</taxon>
        <taxon>Streptophyta</taxon>
        <taxon>Embryophyta</taxon>
        <taxon>Tracheophyta</taxon>
        <taxon>Spermatophyta</taxon>
        <taxon>Pinopsida</taxon>
        <taxon>Pinidae</taxon>
        <taxon>Conifers I</taxon>
        <taxon>Pinales</taxon>
        <taxon>Pinaceae</taxon>
        <taxon>Picea</taxon>
    </lineage>
</organism>
<protein>
    <submittedName>
        <fullName evidence="2">Uncharacterized protein</fullName>
    </submittedName>
</protein>
<proteinExistence type="predicted"/>
<gene>
    <name evidence="2" type="ORF">ABT39_MTgene5394</name>
</gene>
<keyword evidence="1" id="KW-1133">Transmembrane helix</keyword>
<accession>A0A101LZS2</accession>
<dbReference type="AlphaFoldDB" id="A0A101LZS2"/>
<reference evidence="2" key="1">
    <citation type="journal article" date="2015" name="Genome Biol. Evol.">
        <title>Organellar Genomes of White Spruce (Picea glauca): Assembly and Annotation.</title>
        <authorList>
            <person name="Jackman S.D."/>
            <person name="Warren R.L."/>
            <person name="Gibb E.A."/>
            <person name="Vandervalk B.P."/>
            <person name="Mohamadi H."/>
            <person name="Chu J."/>
            <person name="Raymond A."/>
            <person name="Pleasance S."/>
            <person name="Coope R."/>
            <person name="Wildung M.R."/>
            <person name="Ritland C.E."/>
            <person name="Bousquet J."/>
            <person name="Jones S.J."/>
            <person name="Bohlmann J."/>
            <person name="Birol I."/>
        </authorList>
    </citation>
    <scope>NUCLEOTIDE SEQUENCE [LARGE SCALE GENOMIC DNA]</scope>
    <source>
        <tissue evidence="2">Flushing bud</tissue>
    </source>
</reference>
<comment type="caution">
    <text evidence="2">The sequence shown here is derived from an EMBL/GenBank/DDBJ whole genome shotgun (WGS) entry which is preliminary data.</text>
</comment>
<evidence type="ECO:0000256" key="1">
    <source>
        <dbReference type="SAM" id="Phobius"/>
    </source>
</evidence>
<dbReference type="EMBL" id="LKAM01000006">
    <property type="protein sequence ID" value="KUM48394.1"/>
    <property type="molecule type" value="Genomic_DNA"/>
</dbReference>
<sequence length="43" mass="4691">MPLILAAHAFCLLSLANPLIVNPLLALFQFIFLLLLLLSEGVN</sequence>
<geneLocation type="mitochondrion" evidence="2"/>
<keyword evidence="1" id="KW-0472">Membrane</keyword>